<evidence type="ECO:0000313" key="2">
    <source>
        <dbReference type="EMBL" id="GAI66126.1"/>
    </source>
</evidence>
<keyword evidence="1" id="KW-0812">Transmembrane</keyword>
<name>X1RGM3_9ZZZZ</name>
<evidence type="ECO:0000256" key="1">
    <source>
        <dbReference type="SAM" id="Phobius"/>
    </source>
</evidence>
<organism evidence="2">
    <name type="scientific">marine sediment metagenome</name>
    <dbReference type="NCBI Taxonomy" id="412755"/>
    <lineage>
        <taxon>unclassified sequences</taxon>
        <taxon>metagenomes</taxon>
        <taxon>ecological metagenomes</taxon>
    </lineage>
</organism>
<protein>
    <submittedName>
        <fullName evidence="2">Uncharacterized protein</fullName>
    </submittedName>
</protein>
<dbReference type="EMBL" id="BARV01043777">
    <property type="protein sequence ID" value="GAI66126.1"/>
    <property type="molecule type" value="Genomic_DNA"/>
</dbReference>
<keyword evidence="1" id="KW-0472">Membrane</keyword>
<sequence>GHMITLARLPEGWTVVDPTAPPVIDADMRNVSAYGYYEIDDIGEYPPVQPPDAEPWWLPTPKVTEILPYIFGGLFTAGIVLTSLKK</sequence>
<dbReference type="AlphaFoldDB" id="X1RGM3"/>
<comment type="caution">
    <text evidence="2">The sequence shown here is derived from an EMBL/GenBank/DDBJ whole genome shotgun (WGS) entry which is preliminary data.</text>
</comment>
<reference evidence="2" key="1">
    <citation type="journal article" date="2014" name="Front. Microbiol.">
        <title>High frequency of phylogenetically diverse reductive dehalogenase-homologous genes in deep subseafloor sedimentary metagenomes.</title>
        <authorList>
            <person name="Kawai M."/>
            <person name="Futagami T."/>
            <person name="Toyoda A."/>
            <person name="Takaki Y."/>
            <person name="Nishi S."/>
            <person name="Hori S."/>
            <person name="Arai W."/>
            <person name="Tsubouchi T."/>
            <person name="Morono Y."/>
            <person name="Uchiyama I."/>
            <person name="Ito T."/>
            <person name="Fujiyama A."/>
            <person name="Inagaki F."/>
            <person name="Takami H."/>
        </authorList>
    </citation>
    <scope>NUCLEOTIDE SEQUENCE</scope>
    <source>
        <strain evidence="2">Expedition CK06-06</strain>
    </source>
</reference>
<accession>X1RGM3</accession>
<feature type="transmembrane region" description="Helical" evidence="1">
    <location>
        <begin position="66"/>
        <end position="84"/>
    </location>
</feature>
<feature type="non-terminal residue" evidence="2">
    <location>
        <position position="1"/>
    </location>
</feature>
<gene>
    <name evidence="2" type="ORF">S06H3_65168</name>
</gene>
<proteinExistence type="predicted"/>
<keyword evidence="1" id="KW-1133">Transmembrane helix</keyword>